<name>A0A8B8C4A7_CRAVI</name>
<sequence length="262" mass="31076">MDTMHMYRLLVTRYLELSQETEASPYQSQVSQDLFQDVPVREPTAQQSNDIKNILKELRLLRHEVGELKAMMKKQSAPFMMSTCSFKNTLHHFLRNLFSKTLWLNVPSEEFQSEIKRCLHRDGWDNDTGVFKTVCSFSYVKFTEFRNQLRRKLAEHKKTDPRSMLLQEFCRSIFAPFVKSGESLLSKERRQNALLIRSYLYRQKHYSADGTGISMTNFSWDQFHVYYQSHLSMPQDKWIKLEELDSKRRAKFQNASESTQAE</sequence>
<protein>
    <submittedName>
        <fullName evidence="2">Uncharacterized protein LOC111115362 isoform X1</fullName>
    </submittedName>
</protein>
<dbReference type="Proteomes" id="UP000694844">
    <property type="component" value="Chromosome 9"/>
</dbReference>
<proteinExistence type="predicted"/>
<organism evidence="1 2">
    <name type="scientific">Crassostrea virginica</name>
    <name type="common">Eastern oyster</name>
    <dbReference type="NCBI Taxonomy" id="6565"/>
    <lineage>
        <taxon>Eukaryota</taxon>
        <taxon>Metazoa</taxon>
        <taxon>Spiralia</taxon>
        <taxon>Lophotrochozoa</taxon>
        <taxon>Mollusca</taxon>
        <taxon>Bivalvia</taxon>
        <taxon>Autobranchia</taxon>
        <taxon>Pteriomorphia</taxon>
        <taxon>Ostreida</taxon>
        <taxon>Ostreoidea</taxon>
        <taxon>Ostreidae</taxon>
        <taxon>Crassostrea</taxon>
    </lineage>
</organism>
<gene>
    <name evidence="2" type="primary">LOC111115362</name>
</gene>
<dbReference type="AlphaFoldDB" id="A0A8B8C4A7"/>
<dbReference type="OrthoDB" id="6153257at2759"/>
<accession>A0A8B8C4A7</accession>
<reference evidence="2" key="1">
    <citation type="submission" date="2025-08" db="UniProtKB">
        <authorList>
            <consortium name="RefSeq"/>
        </authorList>
    </citation>
    <scope>IDENTIFICATION</scope>
    <source>
        <tissue evidence="2">Whole sample</tissue>
    </source>
</reference>
<evidence type="ECO:0000313" key="2">
    <source>
        <dbReference type="RefSeq" id="XP_022309776.1"/>
    </source>
</evidence>
<dbReference type="RefSeq" id="XP_022309776.1">
    <property type="nucleotide sequence ID" value="XM_022454068.1"/>
</dbReference>
<evidence type="ECO:0000313" key="1">
    <source>
        <dbReference type="Proteomes" id="UP000694844"/>
    </source>
</evidence>
<keyword evidence="1" id="KW-1185">Reference proteome</keyword>
<dbReference type="GeneID" id="111115362"/>
<dbReference type="KEGG" id="cvn:111115362"/>